<feature type="non-terminal residue" evidence="1">
    <location>
        <position position="1"/>
    </location>
</feature>
<feature type="non-terminal residue" evidence="1">
    <location>
        <position position="179"/>
    </location>
</feature>
<evidence type="ECO:0000313" key="2">
    <source>
        <dbReference type="Proteomes" id="UP001497623"/>
    </source>
</evidence>
<evidence type="ECO:0008006" key="3">
    <source>
        <dbReference type="Google" id="ProtNLM"/>
    </source>
</evidence>
<keyword evidence="2" id="KW-1185">Reference proteome</keyword>
<accession>A0AAV2PKA4</accession>
<dbReference type="AlphaFoldDB" id="A0AAV2PKA4"/>
<sequence length="179" mass="20725">EIVVIVFKQRHLRMLPWNFVLGDKLPTFYDAAMQICGVSPTPGSKKRSSAVYAYALALQNMWISCFGEAYVVSRNTIISRLTTVLQSYNKKIRGTKRYGDKRMTSIGQTKSIRNLNREWRFELLMASAKKKRGKKSDFDGKIGNDLFDIGRDMHLLTGLEKIFYEDQCTLRERRISEEI</sequence>
<organism evidence="1 2">
    <name type="scientific">Meganyctiphanes norvegica</name>
    <name type="common">Northern krill</name>
    <name type="synonym">Thysanopoda norvegica</name>
    <dbReference type="NCBI Taxonomy" id="48144"/>
    <lineage>
        <taxon>Eukaryota</taxon>
        <taxon>Metazoa</taxon>
        <taxon>Ecdysozoa</taxon>
        <taxon>Arthropoda</taxon>
        <taxon>Crustacea</taxon>
        <taxon>Multicrustacea</taxon>
        <taxon>Malacostraca</taxon>
        <taxon>Eumalacostraca</taxon>
        <taxon>Eucarida</taxon>
        <taxon>Euphausiacea</taxon>
        <taxon>Euphausiidae</taxon>
        <taxon>Meganyctiphanes</taxon>
    </lineage>
</organism>
<comment type="caution">
    <text evidence="1">The sequence shown here is derived from an EMBL/GenBank/DDBJ whole genome shotgun (WGS) entry which is preliminary data.</text>
</comment>
<gene>
    <name evidence="1" type="ORF">MNOR_LOCUS783</name>
</gene>
<proteinExistence type="predicted"/>
<dbReference type="Proteomes" id="UP001497623">
    <property type="component" value="Unassembled WGS sequence"/>
</dbReference>
<name>A0AAV2PKA4_MEGNR</name>
<dbReference type="EMBL" id="CAXKWB010000184">
    <property type="protein sequence ID" value="CAL4059740.1"/>
    <property type="molecule type" value="Genomic_DNA"/>
</dbReference>
<reference evidence="1 2" key="1">
    <citation type="submission" date="2024-05" db="EMBL/GenBank/DDBJ databases">
        <authorList>
            <person name="Wallberg A."/>
        </authorList>
    </citation>
    <scope>NUCLEOTIDE SEQUENCE [LARGE SCALE GENOMIC DNA]</scope>
</reference>
<protein>
    <recommendedName>
        <fullName evidence="3">Nuclease HARBI1</fullName>
    </recommendedName>
</protein>
<evidence type="ECO:0000313" key="1">
    <source>
        <dbReference type="EMBL" id="CAL4059740.1"/>
    </source>
</evidence>